<evidence type="ECO:0000313" key="1">
    <source>
        <dbReference type="EMBL" id="GMF03099.1"/>
    </source>
</evidence>
<sequence length="225" mass="25097">MREVPRNALKKQQGFPVSEYDPSSHDSNISSFIGTLNVNNQNNGLPSSGKITHKPRVRGTGVLNLKAKSAYTKKHGTIRDSNKYHTVYNSKKLTQHSETSDNNKCDSHKPQTLVLKDLIVKPTDPKLVSDQMSEILQNSMDSIDKYNKSLNNKRKSNKDVVNNNNDTSSTDNMATREADNSGIWMPLSPAIVLDERKIPENDEDQSEVSGESCFGVIDFSNSDKK</sequence>
<accession>A0ACB5U7A1</accession>
<dbReference type="Proteomes" id="UP001165101">
    <property type="component" value="Unassembled WGS sequence"/>
</dbReference>
<name>A0ACB5U7A1_CANBO</name>
<comment type="caution">
    <text evidence="1">The sequence shown here is derived from an EMBL/GenBank/DDBJ whole genome shotgun (WGS) entry which is preliminary data.</text>
</comment>
<evidence type="ECO:0000313" key="2">
    <source>
        <dbReference type="Proteomes" id="UP001165101"/>
    </source>
</evidence>
<gene>
    <name evidence="1" type="ORF">Cboi01_000624800</name>
</gene>
<dbReference type="EMBL" id="BSXV01005941">
    <property type="protein sequence ID" value="GMF03099.1"/>
    <property type="molecule type" value="Genomic_DNA"/>
</dbReference>
<reference evidence="1" key="1">
    <citation type="submission" date="2023-04" db="EMBL/GenBank/DDBJ databases">
        <title>Candida boidinii NBRC 1967.</title>
        <authorList>
            <person name="Ichikawa N."/>
            <person name="Sato H."/>
            <person name="Tonouchi N."/>
        </authorList>
    </citation>
    <scope>NUCLEOTIDE SEQUENCE</scope>
    <source>
        <strain evidence="1">NBRC 1967</strain>
    </source>
</reference>
<proteinExistence type="predicted"/>
<keyword evidence="2" id="KW-1185">Reference proteome</keyword>
<organism evidence="1 2">
    <name type="scientific">Candida boidinii</name>
    <name type="common">Yeast</name>
    <dbReference type="NCBI Taxonomy" id="5477"/>
    <lineage>
        <taxon>Eukaryota</taxon>
        <taxon>Fungi</taxon>
        <taxon>Dikarya</taxon>
        <taxon>Ascomycota</taxon>
        <taxon>Saccharomycotina</taxon>
        <taxon>Pichiomycetes</taxon>
        <taxon>Pichiales</taxon>
        <taxon>Pichiaceae</taxon>
        <taxon>Ogataea</taxon>
        <taxon>Ogataea/Candida clade</taxon>
    </lineage>
</organism>
<protein>
    <submittedName>
        <fullName evidence="1">Unnamed protein product</fullName>
    </submittedName>
</protein>